<dbReference type="EMBL" id="JELX01001064">
    <property type="protein sequence ID" value="KYF60113.1"/>
    <property type="molecule type" value="Genomic_DNA"/>
</dbReference>
<organism evidence="3 4">
    <name type="scientific">Sorangium cellulosum</name>
    <name type="common">Polyangium cellulosum</name>
    <dbReference type="NCBI Taxonomy" id="56"/>
    <lineage>
        <taxon>Bacteria</taxon>
        <taxon>Pseudomonadati</taxon>
        <taxon>Myxococcota</taxon>
        <taxon>Polyangia</taxon>
        <taxon>Polyangiales</taxon>
        <taxon>Polyangiaceae</taxon>
        <taxon>Sorangium</taxon>
    </lineage>
</organism>
<feature type="compositionally biased region" description="Basic and acidic residues" evidence="1">
    <location>
        <begin position="167"/>
        <end position="178"/>
    </location>
</feature>
<evidence type="ECO:0000259" key="2">
    <source>
        <dbReference type="Pfam" id="PF07484"/>
    </source>
</evidence>
<gene>
    <name evidence="3" type="ORF">BE04_15070</name>
</gene>
<comment type="caution">
    <text evidence="3">The sequence shown here is derived from an EMBL/GenBank/DDBJ whole genome shotgun (WGS) entry which is preliminary data.</text>
</comment>
<dbReference type="SUPFAM" id="SSF88874">
    <property type="entry name" value="Receptor-binding domain of short tail fibre protein gp12"/>
    <property type="match status" value="1"/>
</dbReference>
<evidence type="ECO:0000313" key="3">
    <source>
        <dbReference type="EMBL" id="KYF60113.1"/>
    </source>
</evidence>
<dbReference type="InterPro" id="IPR037053">
    <property type="entry name" value="Phage_tail_collar_dom_sf"/>
</dbReference>
<feature type="region of interest" description="Disordered" evidence="1">
    <location>
        <begin position="158"/>
        <end position="204"/>
    </location>
</feature>
<dbReference type="Gene3D" id="3.90.1340.10">
    <property type="entry name" value="Phage tail collar domain"/>
    <property type="match status" value="1"/>
</dbReference>
<proteinExistence type="predicted"/>
<feature type="domain" description="Phage tail collar" evidence="2">
    <location>
        <begin position="39"/>
        <end position="99"/>
    </location>
</feature>
<protein>
    <recommendedName>
        <fullName evidence="2">Phage tail collar domain-containing protein</fullName>
    </recommendedName>
</protein>
<dbReference type="AlphaFoldDB" id="A0A150PX52"/>
<dbReference type="Proteomes" id="UP000075604">
    <property type="component" value="Unassembled WGS sequence"/>
</dbReference>
<dbReference type="InterPro" id="IPR011083">
    <property type="entry name" value="Phage_tail_collar_dom"/>
</dbReference>
<dbReference type="Pfam" id="PF07484">
    <property type="entry name" value="Collar"/>
    <property type="match status" value="1"/>
</dbReference>
<reference evidence="3 4" key="1">
    <citation type="submission" date="2014-02" db="EMBL/GenBank/DDBJ databases">
        <title>The small core and large imbalanced accessory genome model reveals a collaborative survival strategy of Sorangium cellulosum strains in nature.</title>
        <authorList>
            <person name="Han K."/>
            <person name="Peng R."/>
            <person name="Blom J."/>
            <person name="Li Y.-Z."/>
        </authorList>
    </citation>
    <scope>NUCLEOTIDE SEQUENCE [LARGE SCALE GENOMIC DNA]</scope>
    <source>
        <strain evidence="3 4">So0157-18</strain>
    </source>
</reference>
<sequence>MSIEEQLEALTNSYRALLGAHEELRASVARLQRQLVPVGTIAAFASVDPAAMREAGWLLCNGDDVSREVYRDLFAAIGTLWGSKDATTFKLPDLCGRFLRGADHGRGVDADAPDRCTFDGQKIGNRVGSYQDDALQFHKHNDEGHDHGFEMLRRQHNDNDQADDERSEWSIDHADRTRTGPGYARLTEPVPSSSSGGKVRCAAETRPKNAAVDWFIRAHAQVSPASVEHRSDG</sequence>
<accession>A0A150PX52</accession>
<evidence type="ECO:0000256" key="1">
    <source>
        <dbReference type="SAM" id="MobiDB-lite"/>
    </source>
</evidence>
<name>A0A150PX52_SORCE</name>
<evidence type="ECO:0000313" key="4">
    <source>
        <dbReference type="Proteomes" id="UP000075604"/>
    </source>
</evidence>